<evidence type="ECO:0000313" key="2">
    <source>
        <dbReference type="Proteomes" id="UP001347796"/>
    </source>
</evidence>
<protein>
    <submittedName>
        <fullName evidence="1">Uncharacterized protein</fullName>
    </submittedName>
</protein>
<gene>
    <name evidence="1" type="ORF">SNE40_014300</name>
</gene>
<dbReference type="InterPro" id="IPR036691">
    <property type="entry name" value="Endo/exonu/phosph_ase_sf"/>
</dbReference>
<dbReference type="SUPFAM" id="SSF52540">
    <property type="entry name" value="P-loop containing nucleoside triphosphate hydrolases"/>
    <property type="match status" value="1"/>
</dbReference>
<comment type="caution">
    <text evidence="1">The sequence shown here is derived from an EMBL/GenBank/DDBJ whole genome shotgun (WGS) entry which is preliminary data.</text>
</comment>
<sequence length="232" mass="26566">MYPLILAYGLTTHKAQGSTYKYMIADFTSITKLTPQQGLGYTMLSRATSRASIKTINFKSTDIKVNKHAIDEINRMNRESLFEWKHPLSQLNPNSLSIGHVNIRSLNLHAKDLKHDKPILNLSIICVTETYANYLSHLHRIDNFNFWGKPIPHGVGFYISKQVQLTEYSLPNEIIDIEYHTIKLDYNHQPLILVVIYKSHSQHLTGSFHIKWTNFGEIGKSTPSKKSGKNIC</sequence>
<dbReference type="EMBL" id="JAZGQO010000010">
    <property type="protein sequence ID" value="KAK6175925.1"/>
    <property type="molecule type" value="Genomic_DNA"/>
</dbReference>
<dbReference type="PANTHER" id="PTHR47642:SF5">
    <property type="entry name" value="ATP-DEPENDENT DNA HELICASE"/>
    <property type="match status" value="1"/>
</dbReference>
<dbReference type="SUPFAM" id="SSF56219">
    <property type="entry name" value="DNase I-like"/>
    <property type="match status" value="1"/>
</dbReference>
<organism evidence="1 2">
    <name type="scientific">Patella caerulea</name>
    <name type="common">Rayed Mediterranean limpet</name>
    <dbReference type="NCBI Taxonomy" id="87958"/>
    <lineage>
        <taxon>Eukaryota</taxon>
        <taxon>Metazoa</taxon>
        <taxon>Spiralia</taxon>
        <taxon>Lophotrochozoa</taxon>
        <taxon>Mollusca</taxon>
        <taxon>Gastropoda</taxon>
        <taxon>Patellogastropoda</taxon>
        <taxon>Patelloidea</taxon>
        <taxon>Patellidae</taxon>
        <taxon>Patella</taxon>
    </lineage>
</organism>
<dbReference type="InterPro" id="IPR027417">
    <property type="entry name" value="P-loop_NTPase"/>
</dbReference>
<reference evidence="1 2" key="1">
    <citation type="submission" date="2024-01" db="EMBL/GenBank/DDBJ databases">
        <title>The genome of the rayed Mediterranean limpet Patella caerulea (Linnaeus, 1758).</title>
        <authorList>
            <person name="Anh-Thu Weber A."/>
            <person name="Halstead-Nussloch G."/>
        </authorList>
    </citation>
    <scope>NUCLEOTIDE SEQUENCE [LARGE SCALE GENOMIC DNA]</scope>
    <source>
        <strain evidence="1">AATW-2023a</strain>
        <tissue evidence="1">Whole specimen</tissue>
    </source>
</reference>
<dbReference type="Gene3D" id="3.40.50.300">
    <property type="entry name" value="P-loop containing nucleotide triphosphate hydrolases"/>
    <property type="match status" value="1"/>
</dbReference>
<name>A0AAN8JI29_PATCE</name>
<proteinExistence type="predicted"/>
<evidence type="ECO:0000313" key="1">
    <source>
        <dbReference type="EMBL" id="KAK6175925.1"/>
    </source>
</evidence>
<dbReference type="InterPro" id="IPR051055">
    <property type="entry name" value="PIF1_helicase"/>
</dbReference>
<keyword evidence="2" id="KW-1185">Reference proteome</keyword>
<dbReference type="PANTHER" id="PTHR47642">
    <property type="entry name" value="ATP-DEPENDENT DNA HELICASE"/>
    <property type="match status" value="1"/>
</dbReference>
<dbReference type="Gene3D" id="3.60.10.10">
    <property type="entry name" value="Endonuclease/exonuclease/phosphatase"/>
    <property type="match status" value="1"/>
</dbReference>
<dbReference type="Proteomes" id="UP001347796">
    <property type="component" value="Unassembled WGS sequence"/>
</dbReference>
<accession>A0AAN8JI29</accession>
<dbReference type="AlphaFoldDB" id="A0AAN8JI29"/>
<dbReference type="CDD" id="cd18809">
    <property type="entry name" value="SF1_C_RecD"/>
    <property type="match status" value="1"/>
</dbReference>